<sequence length="201" mass="23072">MDMQHWALPIVSTDGRLLGVELETRVEVNGCRVLTNYAMRDETLGGRIFEEQAGWLDRKAGWFIDNGLFCIVSSEVRALAQELPFIKFFSNHSRERPETGFWIDEMGAFNSSAIPVFTQGCEVVRFNKHYATLNISRPIFPVLINNIRRYCDKVIVPVHNRRHFAMLDQAGVWAVQQECSPVHFSHCESLLDGNEFPHCSR</sequence>
<gene>
    <name evidence="1" type="ORF">KC222_13700</name>
</gene>
<evidence type="ECO:0000313" key="1">
    <source>
        <dbReference type="EMBL" id="MBU4683062.1"/>
    </source>
</evidence>
<protein>
    <submittedName>
        <fullName evidence="1">Uncharacterized protein</fullName>
    </submittedName>
</protein>
<name>A0ABS6DIN4_9ENTR</name>
<accession>A0ABS6DIN4</accession>
<reference evidence="1 2" key="1">
    <citation type="submission" date="2021-04" db="EMBL/GenBank/DDBJ databases">
        <authorList>
            <person name="Seiffert S.N."/>
        </authorList>
    </citation>
    <scope>NUCLEOTIDE SEQUENCE [LARGE SCALE GENOMIC DNA]</scope>
    <source>
        <strain evidence="1 2">1</strain>
    </source>
</reference>
<keyword evidence="2" id="KW-1185">Reference proteome</keyword>
<organism evidence="1 2">
    <name type="scientific">Cedecea davisae</name>
    <dbReference type="NCBI Taxonomy" id="158484"/>
    <lineage>
        <taxon>Bacteria</taxon>
        <taxon>Pseudomonadati</taxon>
        <taxon>Pseudomonadota</taxon>
        <taxon>Gammaproteobacteria</taxon>
        <taxon>Enterobacterales</taxon>
        <taxon>Enterobacteriaceae</taxon>
        <taxon>Cedecea</taxon>
    </lineage>
</organism>
<dbReference type="EMBL" id="JAGRYU010000025">
    <property type="protein sequence ID" value="MBU4683062.1"/>
    <property type="molecule type" value="Genomic_DNA"/>
</dbReference>
<dbReference type="Proteomes" id="UP000686327">
    <property type="component" value="Unassembled WGS sequence"/>
</dbReference>
<evidence type="ECO:0000313" key="2">
    <source>
        <dbReference type="Proteomes" id="UP000686327"/>
    </source>
</evidence>
<reference evidence="2" key="2">
    <citation type="submission" date="2023-07" db="EMBL/GenBank/DDBJ databases">
        <title>Cedecea davisae an AmpC producer and its therapeutic implications.</title>
        <authorList>
            <person name="Notter J."/>
        </authorList>
    </citation>
    <scope>NUCLEOTIDE SEQUENCE [LARGE SCALE GENOMIC DNA]</scope>
    <source>
        <strain evidence="2">1</strain>
    </source>
</reference>
<dbReference type="RefSeq" id="WP_216376163.1">
    <property type="nucleotide sequence ID" value="NZ_JAGRYT010000028.1"/>
</dbReference>
<proteinExistence type="predicted"/>
<comment type="caution">
    <text evidence="1">The sequence shown here is derived from an EMBL/GenBank/DDBJ whole genome shotgun (WGS) entry which is preliminary data.</text>
</comment>